<feature type="transmembrane region" description="Helical" evidence="1">
    <location>
        <begin position="233"/>
        <end position="256"/>
    </location>
</feature>
<organism evidence="2 3">
    <name type="scientific">Asticcacaulis taihuensis</name>
    <dbReference type="NCBI Taxonomy" id="260084"/>
    <lineage>
        <taxon>Bacteria</taxon>
        <taxon>Pseudomonadati</taxon>
        <taxon>Pseudomonadota</taxon>
        <taxon>Alphaproteobacteria</taxon>
        <taxon>Caulobacterales</taxon>
        <taxon>Caulobacteraceae</taxon>
        <taxon>Asticcacaulis</taxon>
    </lineage>
</organism>
<dbReference type="Pfam" id="PF01944">
    <property type="entry name" value="SpoIIM"/>
    <property type="match status" value="1"/>
</dbReference>
<dbReference type="PANTHER" id="PTHR35337:SF1">
    <property type="entry name" value="SLR1478 PROTEIN"/>
    <property type="match status" value="1"/>
</dbReference>
<proteinExistence type="predicted"/>
<keyword evidence="1" id="KW-0472">Membrane</keyword>
<dbReference type="AlphaFoldDB" id="A0A1G4SFX8"/>
<dbReference type="OrthoDB" id="7699993at2"/>
<dbReference type="PANTHER" id="PTHR35337">
    <property type="entry name" value="SLR1478 PROTEIN"/>
    <property type="match status" value="1"/>
</dbReference>
<evidence type="ECO:0000256" key="1">
    <source>
        <dbReference type="SAM" id="Phobius"/>
    </source>
</evidence>
<evidence type="ECO:0000313" key="2">
    <source>
        <dbReference type="EMBL" id="SCW68114.1"/>
    </source>
</evidence>
<feature type="transmembrane region" description="Helical" evidence="1">
    <location>
        <begin position="277"/>
        <end position="298"/>
    </location>
</feature>
<accession>A0A1G4SFX8</accession>
<feature type="transmembrane region" description="Helical" evidence="1">
    <location>
        <begin position="310"/>
        <end position="328"/>
    </location>
</feature>
<dbReference type="STRING" id="260084.SAMN02927928_2668"/>
<feature type="transmembrane region" description="Helical" evidence="1">
    <location>
        <begin position="119"/>
        <end position="136"/>
    </location>
</feature>
<dbReference type="EMBL" id="FMTS01000004">
    <property type="protein sequence ID" value="SCW68114.1"/>
    <property type="molecule type" value="Genomic_DNA"/>
</dbReference>
<gene>
    <name evidence="2" type="ORF">SAMN02927928_2668</name>
</gene>
<evidence type="ECO:0000313" key="3">
    <source>
        <dbReference type="Proteomes" id="UP000199150"/>
    </source>
</evidence>
<dbReference type="InterPro" id="IPR002798">
    <property type="entry name" value="SpoIIM-like"/>
</dbReference>
<feature type="transmembrane region" description="Helical" evidence="1">
    <location>
        <begin position="209"/>
        <end position="227"/>
    </location>
</feature>
<sequence length="339" mass="36957">MTDDAPKPVLRLKSQKFREARQSDWRALSTQLDKVERRGLGSFSIDELLNLPLLYRSAMSSLSMAQSISLDRNMITYLQALCVRAYVYVYGPQTRFKDVLYSFFVLGWPRAVRKLGGEIVLAFATLVAGAIAGWLMCAHDSTWYNVFLPGEQGSRGLDSSAEDLRKTIGGNPENHALSPFAVFLMTHNVGVAISTFAFGAVFGLPTFALTLYTGITLGAMVWLFAQQGLGFEFAAWLTIHGTTELFALVIAAGCGFHIARRLMFPGDVTRKQALREAGTLTGTAMIGVAVMLTVAGCLEGIGRQMITDPFARIGIGAVMLTIWGLYYTSVGRRKPGEGA</sequence>
<name>A0A1G4SFX8_9CAUL</name>
<feature type="transmembrane region" description="Helical" evidence="1">
    <location>
        <begin position="180"/>
        <end position="202"/>
    </location>
</feature>
<keyword evidence="1" id="KW-0812">Transmembrane</keyword>
<keyword evidence="3" id="KW-1185">Reference proteome</keyword>
<keyword evidence="1" id="KW-1133">Transmembrane helix</keyword>
<reference evidence="3" key="1">
    <citation type="submission" date="2016-10" db="EMBL/GenBank/DDBJ databases">
        <authorList>
            <person name="Varghese N."/>
            <person name="Submissions S."/>
        </authorList>
    </citation>
    <scope>NUCLEOTIDE SEQUENCE [LARGE SCALE GENOMIC DNA]</scope>
    <source>
        <strain evidence="3">CGMCC 1.3431</strain>
    </source>
</reference>
<dbReference type="Proteomes" id="UP000199150">
    <property type="component" value="Unassembled WGS sequence"/>
</dbReference>
<protein>
    <submittedName>
        <fullName evidence="2">Uncharacterized membrane protein SpoIIM, required for sporulation</fullName>
    </submittedName>
</protein>
<dbReference type="RefSeq" id="WP_090648806.1">
    <property type="nucleotide sequence ID" value="NZ_CBCRYE010000002.1"/>
</dbReference>